<feature type="transmembrane region" description="Helical" evidence="4">
    <location>
        <begin position="88"/>
        <end position="109"/>
    </location>
</feature>
<dbReference type="PANTHER" id="PTHR42910:SF1">
    <property type="entry name" value="MAJOR FACILITATOR SUPERFAMILY (MFS) PROFILE DOMAIN-CONTAINING PROTEIN"/>
    <property type="match status" value="1"/>
</dbReference>
<keyword evidence="1 4" id="KW-0812">Transmembrane</keyword>
<dbReference type="Gene3D" id="1.20.1250.20">
    <property type="entry name" value="MFS general substrate transporter like domains"/>
    <property type="match status" value="2"/>
</dbReference>
<feature type="transmembrane region" description="Helical" evidence="4">
    <location>
        <begin position="255"/>
        <end position="274"/>
    </location>
</feature>
<keyword evidence="3 4" id="KW-0472">Membrane</keyword>
<sequence length="410" mass="41868">MASIHVAHVAVPTQAGLSRSLVLLLATGAGLSVASLYYSQPMLGVLGADLQAGDRLVGLVPTMTQLGYALGILLLAPLGDRYDRRSIILIKAALLSLALLLGGFAPGIASLLGANLAVGLTATLAQDIVPAAATLAPESQRGKVVGTVMTGLLLGILLSRVVSGFVAEQFGWRAVYLAAAASIAMIGVVAWSGLPRFQPTTQLGYRALMGSLVALWRRYGALRQATLSQGMLSIGFGAFWSTLAVMLHSRFHLGSAAAGAFGLAGAAGALGAPLAGRLADRRGPEFVARLGAGLTALSFAALGLFPLLPTTAQLGLIVVAAIGFDFGVQGTLVAHQTLVYGIEPGARSRLNALLFTGMFIGMATGAALGSLALAQWGWLGVVALATTASTAALAVRMARRTASAVVIRHR</sequence>
<feature type="transmembrane region" description="Helical" evidence="4">
    <location>
        <begin position="21"/>
        <end position="38"/>
    </location>
</feature>
<feature type="transmembrane region" description="Helical" evidence="4">
    <location>
        <begin position="174"/>
        <end position="191"/>
    </location>
</feature>
<dbReference type="CDD" id="cd17324">
    <property type="entry name" value="MFS_NepI_like"/>
    <property type="match status" value="1"/>
</dbReference>
<evidence type="ECO:0000256" key="2">
    <source>
        <dbReference type="ARBA" id="ARBA00022989"/>
    </source>
</evidence>
<feature type="transmembrane region" description="Helical" evidence="4">
    <location>
        <begin position="352"/>
        <end position="372"/>
    </location>
</feature>
<feature type="transmembrane region" description="Helical" evidence="4">
    <location>
        <begin position="286"/>
        <end position="308"/>
    </location>
</feature>
<evidence type="ECO:0000256" key="4">
    <source>
        <dbReference type="SAM" id="Phobius"/>
    </source>
</evidence>
<feature type="transmembrane region" description="Helical" evidence="4">
    <location>
        <begin position="231"/>
        <end position="249"/>
    </location>
</feature>
<dbReference type="EMBL" id="JARZHI010000044">
    <property type="protein sequence ID" value="MDI1434613.1"/>
    <property type="molecule type" value="Genomic_DNA"/>
</dbReference>
<feature type="transmembrane region" description="Helical" evidence="4">
    <location>
        <begin position="144"/>
        <end position="162"/>
    </location>
</feature>
<reference evidence="6 7" key="1">
    <citation type="submission" date="2023-04" db="EMBL/GenBank/DDBJ databases">
        <title>The genome sequence of Polyangium sorediatum DSM14670.</title>
        <authorList>
            <person name="Zhang X."/>
        </authorList>
    </citation>
    <scope>NUCLEOTIDE SEQUENCE [LARGE SCALE GENOMIC DNA]</scope>
    <source>
        <strain evidence="6 7">DSM 14670</strain>
    </source>
</reference>
<proteinExistence type="predicted"/>
<feature type="transmembrane region" description="Helical" evidence="4">
    <location>
        <begin position="314"/>
        <end position="340"/>
    </location>
</feature>
<organism evidence="6 7">
    <name type="scientific">Polyangium sorediatum</name>
    <dbReference type="NCBI Taxonomy" id="889274"/>
    <lineage>
        <taxon>Bacteria</taxon>
        <taxon>Pseudomonadati</taxon>
        <taxon>Myxococcota</taxon>
        <taxon>Polyangia</taxon>
        <taxon>Polyangiales</taxon>
        <taxon>Polyangiaceae</taxon>
        <taxon>Polyangium</taxon>
    </lineage>
</organism>
<feature type="domain" description="Major facilitator superfamily (MFS) profile" evidence="5">
    <location>
        <begin position="21"/>
        <end position="402"/>
    </location>
</feature>
<keyword evidence="7" id="KW-1185">Reference proteome</keyword>
<evidence type="ECO:0000256" key="3">
    <source>
        <dbReference type="ARBA" id="ARBA00023136"/>
    </source>
</evidence>
<dbReference type="PANTHER" id="PTHR42910">
    <property type="entry name" value="TRANSPORTER SCO4007-RELATED"/>
    <property type="match status" value="1"/>
</dbReference>
<feature type="transmembrane region" description="Helical" evidence="4">
    <location>
        <begin position="58"/>
        <end position="76"/>
    </location>
</feature>
<comment type="caution">
    <text evidence="6">The sequence shown here is derived from an EMBL/GenBank/DDBJ whole genome shotgun (WGS) entry which is preliminary data.</text>
</comment>
<feature type="transmembrane region" description="Helical" evidence="4">
    <location>
        <begin position="203"/>
        <end position="219"/>
    </location>
</feature>
<dbReference type="Proteomes" id="UP001160301">
    <property type="component" value="Unassembled WGS sequence"/>
</dbReference>
<gene>
    <name evidence="6" type="ORF">QHF89_34250</name>
</gene>
<evidence type="ECO:0000256" key="1">
    <source>
        <dbReference type="ARBA" id="ARBA00022692"/>
    </source>
</evidence>
<dbReference type="RefSeq" id="WP_136971808.1">
    <property type="nucleotide sequence ID" value="NZ_JARZHI010000044.1"/>
</dbReference>
<accession>A0ABT6P223</accession>
<dbReference type="InterPro" id="IPR011701">
    <property type="entry name" value="MFS"/>
</dbReference>
<protein>
    <submittedName>
        <fullName evidence="6">MFS transporter</fullName>
    </submittedName>
</protein>
<dbReference type="Pfam" id="PF07690">
    <property type="entry name" value="MFS_1"/>
    <property type="match status" value="1"/>
</dbReference>
<dbReference type="PROSITE" id="PS50850">
    <property type="entry name" value="MFS"/>
    <property type="match status" value="1"/>
</dbReference>
<feature type="transmembrane region" description="Helical" evidence="4">
    <location>
        <begin position="378"/>
        <end position="398"/>
    </location>
</feature>
<keyword evidence="2 4" id="KW-1133">Transmembrane helix</keyword>
<dbReference type="InterPro" id="IPR036259">
    <property type="entry name" value="MFS_trans_sf"/>
</dbReference>
<dbReference type="InterPro" id="IPR020846">
    <property type="entry name" value="MFS_dom"/>
</dbReference>
<evidence type="ECO:0000313" key="7">
    <source>
        <dbReference type="Proteomes" id="UP001160301"/>
    </source>
</evidence>
<evidence type="ECO:0000259" key="5">
    <source>
        <dbReference type="PROSITE" id="PS50850"/>
    </source>
</evidence>
<dbReference type="SUPFAM" id="SSF103473">
    <property type="entry name" value="MFS general substrate transporter"/>
    <property type="match status" value="1"/>
</dbReference>
<evidence type="ECO:0000313" key="6">
    <source>
        <dbReference type="EMBL" id="MDI1434613.1"/>
    </source>
</evidence>
<name>A0ABT6P223_9BACT</name>